<dbReference type="InterPro" id="IPR050282">
    <property type="entry name" value="Cycloisomerase_2"/>
</dbReference>
<dbReference type="Proteomes" id="UP000019249">
    <property type="component" value="Unassembled WGS sequence"/>
</dbReference>
<evidence type="ECO:0008006" key="4">
    <source>
        <dbReference type="Google" id="ProtNLM"/>
    </source>
</evidence>
<dbReference type="InterPro" id="IPR019405">
    <property type="entry name" value="Lactonase_7-beta_prop"/>
</dbReference>
<dbReference type="PANTHER" id="PTHR30344">
    <property type="entry name" value="6-PHOSPHOGLUCONOLACTONASE-RELATED"/>
    <property type="match status" value="1"/>
</dbReference>
<evidence type="ECO:0000313" key="3">
    <source>
        <dbReference type="Proteomes" id="UP000019249"/>
    </source>
</evidence>
<dbReference type="InterPro" id="IPR015943">
    <property type="entry name" value="WD40/YVTN_repeat-like_dom_sf"/>
</dbReference>
<reference evidence="2 3" key="1">
    <citation type="journal article" date="2014" name="Int. J. Syst. Evol. Microbiol.">
        <title>Listeria floridensis sp. nov., Listeria aquatica sp. nov., Listeria cornellensis sp. nov., Listeria riparia sp. nov. and Listeria grandensis sp. nov., from agricultural and natural environments.</title>
        <authorList>
            <person name="den Bakker H.C."/>
            <person name="Warchocki S."/>
            <person name="Wright E.M."/>
            <person name="Allred A.F."/>
            <person name="Ahlstrom C."/>
            <person name="Manuel C.S."/>
            <person name="Stasiewicz M.J."/>
            <person name="Burrell A."/>
            <person name="Roof S."/>
            <person name="Strawn L."/>
            <person name="Fortes E.D."/>
            <person name="Nightingale K.K."/>
            <person name="Kephart D."/>
            <person name="Wiedmann M."/>
        </authorList>
    </citation>
    <scope>NUCLEOTIDE SEQUENCE [LARGE SCALE GENOMIC DNA]</scope>
    <source>
        <strain evidence="2 3">FSL S10-1187</strain>
    </source>
</reference>
<dbReference type="PANTHER" id="PTHR30344:SF1">
    <property type="entry name" value="6-PHOSPHOGLUCONOLACTONASE"/>
    <property type="match status" value="1"/>
</dbReference>
<proteinExistence type="inferred from homology"/>
<dbReference type="Gene3D" id="2.130.10.10">
    <property type="entry name" value="YVTN repeat-like/Quinoprotein amine dehydrogenase"/>
    <property type="match status" value="1"/>
</dbReference>
<evidence type="ECO:0000256" key="1">
    <source>
        <dbReference type="ARBA" id="ARBA00005564"/>
    </source>
</evidence>
<protein>
    <recommendedName>
        <fullName evidence="4">6-phosphogluconolactonase</fullName>
    </recommendedName>
</protein>
<comment type="caution">
    <text evidence="2">The sequence shown here is derived from an EMBL/GenBank/DDBJ whole genome shotgun (WGS) entry which is preliminary data.</text>
</comment>
<comment type="similarity">
    <text evidence="1">Belongs to the cycloisomerase 2 family.</text>
</comment>
<dbReference type="InterPro" id="IPR011048">
    <property type="entry name" value="Haem_d1_sf"/>
</dbReference>
<name>A0ABN0REG0_9LIST</name>
<gene>
    <name evidence="2" type="ORF">MFLO_09292</name>
</gene>
<dbReference type="RefSeq" id="WP_036097435.1">
    <property type="nucleotide sequence ID" value="NZ_AODF01000019.1"/>
</dbReference>
<dbReference type="SUPFAM" id="SSF51004">
    <property type="entry name" value="C-terminal (heme d1) domain of cytochrome cd1-nitrite reductase"/>
    <property type="match status" value="1"/>
</dbReference>
<evidence type="ECO:0000313" key="2">
    <source>
        <dbReference type="EMBL" id="EUJ31236.1"/>
    </source>
</evidence>
<keyword evidence="3" id="KW-1185">Reference proteome</keyword>
<accession>A0ABN0REG0</accession>
<organism evidence="2 3">
    <name type="scientific">Listeria floridensis FSL S10-1187</name>
    <dbReference type="NCBI Taxonomy" id="1265817"/>
    <lineage>
        <taxon>Bacteria</taxon>
        <taxon>Bacillati</taxon>
        <taxon>Bacillota</taxon>
        <taxon>Bacilli</taxon>
        <taxon>Bacillales</taxon>
        <taxon>Listeriaceae</taxon>
        <taxon>Listeria</taxon>
    </lineage>
</organism>
<sequence length="347" mass="37526">MANQTATAYIGTYTKMESKGIYRLVIDTQTGDILENKLAGQMDNPTYIKISNDKNYLYSVAKDGEKGGLAAFKINPDDGSLLLLNTQVKTGNPPCYVDASDDNSVVVSANYHLGTIISYPTDNGTLLAPISEIQHTGKGIHERQEKPHAHFAGYTPDQKFVITCDLGTDHVTTYRADGGKLEQVSDLVVTPGSGPRNLVFHPNAKFVYIMTELTSDVIVAEYNSSNGALTTIQSIPSLPSDFSGENKGSAIHISNDGKFLYVSNRGQDAIVSYRIDEQSGKLELLETISVEGAGPRDFDLDPSGTILLAANENTQNVTIFGVNQATGRLTLLQKDISVPEPVCVKFI</sequence>
<dbReference type="Pfam" id="PF10282">
    <property type="entry name" value="Lactonase"/>
    <property type="match status" value="1"/>
</dbReference>
<dbReference type="EMBL" id="AODF01000019">
    <property type="protein sequence ID" value="EUJ31236.1"/>
    <property type="molecule type" value="Genomic_DNA"/>
</dbReference>